<accession>A0A3S2VSF4</accession>
<reference evidence="4" key="1">
    <citation type="submission" date="2019-01" db="EMBL/GenBank/DDBJ databases">
        <title>Gri0909 isolated from a small marine red alga.</title>
        <authorList>
            <person name="Kim J."/>
            <person name="Jeong S.E."/>
            <person name="Jeon C.O."/>
        </authorList>
    </citation>
    <scope>NUCLEOTIDE SEQUENCE [LARGE SCALE GENOMIC DNA]</scope>
    <source>
        <strain evidence="4">Gri0909</strain>
    </source>
</reference>
<sequence length="115" mass="13148">MIVDHRTYTCHPGKLNDFLAIYQEKGLPVQLRTLERMVGWYTSMDIGPLNQVVHMWAFDDLADRAARRAKMGADPEWAVYLKAATPLLINMENKILSATSFFDLDKLSENAPYSK</sequence>
<dbReference type="InterPro" id="IPR011008">
    <property type="entry name" value="Dimeric_a/b-barrel"/>
</dbReference>
<dbReference type="InterPro" id="IPR051557">
    <property type="entry name" value="NipSnap_domain"/>
</dbReference>
<comment type="caution">
    <text evidence="3">The sequence shown here is derived from an EMBL/GenBank/DDBJ whole genome shotgun (WGS) entry which is preliminary data.</text>
</comment>
<protein>
    <submittedName>
        <fullName evidence="3">NIPSNAP family protein</fullName>
    </submittedName>
</protein>
<dbReference type="Proteomes" id="UP000287447">
    <property type="component" value="Unassembled WGS sequence"/>
</dbReference>
<evidence type="ECO:0000259" key="2">
    <source>
        <dbReference type="Pfam" id="PF07978"/>
    </source>
</evidence>
<proteinExistence type="inferred from homology"/>
<dbReference type="InterPro" id="IPR012577">
    <property type="entry name" value="NIPSNAP"/>
</dbReference>
<organism evidence="3 4">
    <name type="scientific">Hwanghaeella grinnelliae</name>
    <dbReference type="NCBI Taxonomy" id="2500179"/>
    <lineage>
        <taxon>Bacteria</taxon>
        <taxon>Pseudomonadati</taxon>
        <taxon>Pseudomonadota</taxon>
        <taxon>Alphaproteobacteria</taxon>
        <taxon>Rhodospirillales</taxon>
        <taxon>Rhodospirillaceae</taxon>
        <taxon>Hwanghaeella</taxon>
    </lineage>
</organism>
<dbReference type="OrthoDB" id="9812037at2"/>
<keyword evidence="4" id="KW-1185">Reference proteome</keyword>
<dbReference type="PANTHER" id="PTHR21017:SF17">
    <property type="entry name" value="PROTEIN NIPSNAP"/>
    <property type="match status" value="1"/>
</dbReference>
<evidence type="ECO:0000256" key="1">
    <source>
        <dbReference type="ARBA" id="ARBA00005291"/>
    </source>
</evidence>
<evidence type="ECO:0000313" key="4">
    <source>
        <dbReference type="Proteomes" id="UP000287447"/>
    </source>
</evidence>
<evidence type="ECO:0000313" key="3">
    <source>
        <dbReference type="EMBL" id="RVU39423.1"/>
    </source>
</evidence>
<name>A0A3S2VSF4_9PROT</name>
<feature type="domain" description="NIPSNAP" evidence="2">
    <location>
        <begin position="5"/>
        <end position="101"/>
    </location>
</feature>
<gene>
    <name evidence="3" type="ORF">EOI86_09355</name>
</gene>
<dbReference type="Gene3D" id="3.30.70.100">
    <property type="match status" value="1"/>
</dbReference>
<dbReference type="EMBL" id="SADE01000001">
    <property type="protein sequence ID" value="RVU39423.1"/>
    <property type="molecule type" value="Genomic_DNA"/>
</dbReference>
<dbReference type="AlphaFoldDB" id="A0A3S2VSF4"/>
<comment type="similarity">
    <text evidence="1">Belongs to the NipSnap family.</text>
</comment>
<dbReference type="SUPFAM" id="SSF54909">
    <property type="entry name" value="Dimeric alpha+beta barrel"/>
    <property type="match status" value="1"/>
</dbReference>
<dbReference type="RefSeq" id="WP_127764794.1">
    <property type="nucleotide sequence ID" value="NZ_SADE01000001.1"/>
</dbReference>
<dbReference type="PANTHER" id="PTHR21017">
    <property type="entry name" value="NIPSNAP-RELATED"/>
    <property type="match status" value="1"/>
</dbReference>
<dbReference type="Pfam" id="PF07978">
    <property type="entry name" value="NIPSNAP"/>
    <property type="match status" value="1"/>
</dbReference>